<evidence type="ECO:0000256" key="11">
    <source>
        <dbReference type="ARBA" id="ARBA00022989"/>
    </source>
</evidence>
<dbReference type="GO" id="GO:0031966">
    <property type="term" value="C:mitochondrial membrane"/>
    <property type="evidence" value="ECO:0007669"/>
    <property type="project" value="UniProtKB-SubCell"/>
</dbReference>
<dbReference type="GO" id="GO:0048039">
    <property type="term" value="F:ubiquinone binding"/>
    <property type="evidence" value="ECO:0007669"/>
    <property type="project" value="TreeGrafter"/>
</dbReference>
<dbReference type="PANTHER" id="PTHR43507">
    <property type="entry name" value="NADH-UBIQUINONE OXIDOREDUCTASE CHAIN 4"/>
    <property type="match status" value="1"/>
</dbReference>
<evidence type="ECO:0000256" key="14">
    <source>
        <dbReference type="ARBA" id="ARBA00023128"/>
    </source>
</evidence>
<sequence>MGILGSALIWLMVGTISLAFLHNSSSTNLLWWMSFLGCGMSFVGANLMSFYIAFELSLIPILLMILIWGSQPERLSAGLYFLIYTAFFSVPFLMGIVIFSYPCWVMGSTYEFGLLLTGVTLAPFLVKLPLYGMHFWLPKAHVEASTSGSMLLASLLLKLGGYGVMRLMMIIKMPMWGGLTFLLVSLSSAVTALQSDSKKLIAYSSVTHMTMMVILPFLGGSMTMGMVILLSLAHSWASSGMFLMGGALSHSSHSRLLYLMSMVSKFSKFILISGVLLLVNSSIPPFPSFFSEIIIVSYMVACNSLLTLLFVVISFFVCCYNVKVFLYCSLVKPGIWKSSVLTKSLSDTPVILVILSLISLLWLV</sequence>
<feature type="transmembrane region" description="Helical" evidence="17">
    <location>
        <begin position="175"/>
        <end position="193"/>
    </location>
</feature>
<keyword evidence="8 17" id="KW-0812">Transmembrane</keyword>
<dbReference type="GeneID" id="31080108"/>
<dbReference type="GO" id="GO:0003954">
    <property type="term" value="F:NADH dehydrogenase activity"/>
    <property type="evidence" value="ECO:0007669"/>
    <property type="project" value="TreeGrafter"/>
</dbReference>
<evidence type="ECO:0000256" key="3">
    <source>
        <dbReference type="ARBA" id="ARBA00009025"/>
    </source>
</evidence>
<geneLocation type="mitochondrion" evidence="19"/>
<name>A0A1P8C766_9BILA</name>
<evidence type="ECO:0000256" key="4">
    <source>
        <dbReference type="ARBA" id="ARBA00012944"/>
    </source>
</evidence>
<evidence type="ECO:0000256" key="10">
    <source>
        <dbReference type="ARBA" id="ARBA00022982"/>
    </source>
</evidence>
<evidence type="ECO:0000256" key="9">
    <source>
        <dbReference type="ARBA" id="ARBA00022967"/>
    </source>
</evidence>
<evidence type="ECO:0000256" key="8">
    <source>
        <dbReference type="ARBA" id="ARBA00022692"/>
    </source>
</evidence>
<dbReference type="EC" id="7.1.1.2" evidence="4 17"/>
<dbReference type="EMBL" id="KU746819">
    <property type="protein sequence ID" value="AOT84247.1"/>
    <property type="molecule type" value="Genomic_DNA"/>
</dbReference>
<feature type="transmembrane region" description="Helical" evidence="17">
    <location>
        <begin position="200"/>
        <end position="218"/>
    </location>
</feature>
<feature type="transmembrane region" description="Helical" evidence="17">
    <location>
        <begin position="149"/>
        <end position="169"/>
    </location>
</feature>
<accession>A0A1P8C766</accession>
<dbReference type="GO" id="GO:0008137">
    <property type="term" value="F:NADH dehydrogenase (ubiquinone) activity"/>
    <property type="evidence" value="ECO:0007669"/>
    <property type="project" value="UniProtKB-UniRule"/>
</dbReference>
<feature type="transmembrane region" description="Helical" evidence="17">
    <location>
        <begin position="113"/>
        <end position="137"/>
    </location>
</feature>
<evidence type="ECO:0000313" key="19">
    <source>
        <dbReference type="EMBL" id="AOT84247.1"/>
    </source>
</evidence>
<dbReference type="AlphaFoldDB" id="A0A1P8C766"/>
<evidence type="ECO:0000259" key="18">
    <source>
        <dbReference type="Pfam" id="PF00361"/>
    </source>
</evidence>
<protein>
    <recommendedName>
        <fullName evidence="5 17">NADH-ubiquinone oxidoreductase chain 4</fullName>
        <ecNumber evidence="4 17">7.1.1.2</ecNumber>
    </recommendedName>
</protein>
<feature type="transmembrane region" description="Helical" evidence="17">
    <location>
        <begin position="43"/>
        <end position="67"/>
    </location>
</feature>
<keyword evidence="9" id="KW-1278">Translocase</keyword>
<comment type="function">
    <text evidence="1">Core subunit of the mitochondrial membrane respiratory chain NADH dehydrogenase (Complex I) that is believed to belong to the minimal assembly required for catalysis. Complex I functions in the transfer of electrons from NADH to the respiratory chain. The immediate electron acceptor for the enzyme is believed to be ubiquinone.</text>
</comment>
<dbReference type="CTD" id="4538"/>
<gene>
    <name evidence="19" type="primary">ND4</name>
</gene>
<keyword evidence="10 17" id="KW-0249">Electron transport</keyword>
<evidence type="ECO:0000256" key="2">
    <source>
        <dbReference type="ARBA" id="ARBA00004225"/>
    </source>
</evidence>
<dbReference type="InterPro" id="IPR003918">
    <property type="entry name" value="NADH_UbQ_OxRdtase"/>
</dbReference>
<evidence type="ECO:0000256" key="7">
    <source>
        <dbReference type="ARBA" id="ARBA00022660"/>
    </source>
</evidence>
<feature type="domain" description="NADH:quinone oxidoreductase/Mrp antiporter transmembrane" evidence="18">
    <location>
        <begin position="46"/>
        <end position="315"/>
    </location>
</feature>
<dbReference type="PANTHER" id="PTHR43507:SF20">
    <property type="entry name" value="NADH-UBIQUINONE OXIDOREDUCTASE CHAIN 4"/>
    <property type="match status" value="1"/>
</dbReference>
<evidence type="ECO:0000256" key="17">
    <source>
        <dbReference type="RuleBase" id="RU003297"/>
    </source>
</evidence>
<feature type="transmembrane region" description="Helical" evidence="17">
    <location>
        <begin position="293"/>
        <end position="319"/>
    </location>
</feature>
<dbReference type="PRINTS" id="PR01437">
    <property type="entry name" value="NUOXDRDTASE4"/>
</dbReference>
<feature type="transmembrane region" description="Helical" evidence="17">
    <location>
        <begin position="224"/>
        <end position="248"/>
    </location>
</feature>
<keyword evidence="14 17" id="KW-0496">Mitochondrion</keyword>
<evidence type="ECO:0000256" key="5">
    <source>
        <dbReference type="ARBA" id="ARBA00021006"/>
    </source>
</evidence>
<keyword evidence="13 17" id="KW-0830">Ubiquinone</keyword>
<evidence type="ECO:0000256" key="13">
    <source>
        <dbReference type="ARBA" id="ARBA00023075"/>
    </source>
</evidence>
<reference evidence="19" key="1">
    <citation type="journal article" date="2017" name="Sci. Rep.">
        <title>Mitochondrial genome diversity in dagger and needle nematodes (Nematoda: Longidoridae).</title>
        <authorList>
            <person name="Palomares-Rius J.E."/>
            <person name="Cantalapiedra-Navarrete C."/>
            <person name="Archidona-Yuste A."/>
            <person name="Blok V.C."/>
            <person name="Castillo P."/>
        </authorList>
    </citation>
    <scope>NUCLEOTIDE SEQUENCE</scope>
    <source>
        <strain evidence="19">E87</strain>
    </source>
</reference>
<proteinExistence type="inferred from homology"/>
<keyword evidence="11 17" id="KW-1133">Transmembrane helix</keyword>
<evidence type="ECO:0000256" key="6">
    <source>
        <dbReference type="ARBA" id="ARBA00022448"/>
    </source>
</evidence>
<keyword evidence="7 17" id="KW-0679">Respiratory chain</keyword>
<organism evidence="19">
    <name type="scientific">Paralongidorus litoralis</name>
    <dbReference type="NCBI Taxonomy" id="474435"/>
    <lineage>
        <taxon>Eukaryota</taxon>
        <taxon>Metazoa</taxon>
        <taxon>Ecdysozoa</taxon>
        <taxon>Nematoda</taxon>
        <taxon>Enoplea</taxon>
        <taxon>Dorylaimia</taxon>
        <taxon>Dorylaimida</taxon>
        <taxon>Dorylaimina</taxon>
        <taxon>Longidoroidea</taxon>
        <taxon>Longidoridae</taxon>
        <taxon>Paralongidorus</taxon>
    </lineage>
</organism>
<dbReference type="InterPro" id="IPR001750">
    <property type="entry name" value="ND/Mrp_TM"/>
</dbReference>
<keyword evidence="6 17" id="KW-0813">Transport</keyword>
<keyword evidence="15 17" id="KW-0472">Membrane</keyword>
<dbReference type="GO" id="GO:0015990">
    <property type="term" value="P:electron transport coupled proton transport"/>
    <property type="evidence" value="ECO:0007669"/>
    <property type="project" value="TreeGrafter"/>
</dbReference>
<evidence type="ECO:0000256" key="12">
    <source>
        <dbReference type="ARBA" id="ARBA00023027"/>
    </source>
</evidence>
<comment type="subcellular location">
    <subcellularLocation>
        <location evidence="2 17">Mitochondrion membrane</location>
        <topology evidence="2 17">Multi-pass membrane protein</topology>
    </subcellularLocation>
</comment>
<dbReference type="RefSeq" id="YP_009346436.1">
    <property type="nucleotide sequence ID" value="NC_033868.1"/>
</dbReference>
<comment type="catalytic activity">
    <reaction evidence="16 17">
        <text>a ubiquinone + NADH + 5 H(+)(in) = a ubiquinol + NAD(+) + 4 H(+)(out)</text>
        <dbReference type="Rhea" id="RHEA:29091"/>
        <dbReference type="Rhea" id="RHEA-COMP:9565"/>
        <dbReference type="Rhea" id="RHEA-COMP:9566"/>
        <dbReference type="ChEBI" id="CHEBI:15378"/>
        <dbReference type="ChEBI" id="CHEBI:16389"/>
        <dbReference type="ChEBI" id="CHEBI:17976"/>
        <dbReference type="ChEBI" id="CHEBI:57540"/>
        <dbReference type="ChEBI" id="CHEBI:57945"/>
        <dbReference type="EC" id="7.1.1.2"/>
    </reaction>
</comment>
<evidence type="ECO:0000256" key="15">
    <source>
        <dbReference type="ARBA" id="ARBA00023136"/>
    </source>
</evidence>
<comment type="function">
    <text evidence="17">Core subunit of the mitochondrial membrane respiratory chain NADH dehydrogenase (Complex I) which catalyzes electron transfer from NADH through the respiratory chain, using ubiquinone as an electron acceptor. Essential for the catalytic activity and assembly of complex I.</text>
</comment>
<feature type="transmembrane region" description="Helical" evidence="17">
    <location>
        <begin position="79"/>
        <end position="101"/>
    </location>
</feature>
<dbReference type="GO" id="GO:0042773">
    <property type="term" value="P:ATP synthesis coupled electron transport"/>
    <property type="evidence" value="ECO:0007669"/>
    <property type="project" value="InterPro"/>
</dbReference>
<evidence type="ECO:0000256" key="1">
    <source>
        <dbReference type="ARBA" id="ARBA00003257"/>
    </source>
</evidence>
<evidence type="ECO:0000256" key="16">
    <source>
        <dbReference type="ARBA" id="ARBA00049551"/>
    </source>
</evidence>
<comment type="similarity">
    <text evidence="3 17">Belongs to the complex I subunit 4 family.</text>
</comment>
<dbReference type="Pfam" id="PF00361">
    <property type="entry name" value="Proton_antipo_M"/>
    <property type="match status" value="1"/>
</dbReference>
<keyword evidence="12 17" id="KW-0520">NAD</keyword>